<organism evidence="1 2">
    <name type="scientific">Boeremia exigua</name>
    <dbReference type="NCBI Taxonomy" id="749465"/>
    <lineage>
        <taxon>Eukaryota</taxon>
        <taxon>Fungi</taxon>
        <taxon>Dikarya</taxon>
        <taxon>Ascomycota</taxon>
        <taxon>Pezizomycotina</taxon>
        <taxon>Dothideomycetes</taxon>
        <taxon>Pleosporomycetidae</taxon>
        <taxon>Pleosporales</taxon>
        <taxon>Pleosporineae</taxon>
        <taxon>Didymellaceae</taxon>
        <taxon>Boeremia</taxon>
    </lineage>
</organism>
<evidence type="ECO:0000313" key="1">
    <source>
        <dbReference type="EMBL" id="KAJ8114299.1"/>
    </source>
</evidence>
<accession>A0ACC2IGM3</accession>
<dbReference type="EMBL" id="JAPHNI010000202">
    <property type="protein sequence ID" value="KAJ8114299.1"/>
    <property type="molecule type" value="Genomic_DNA"/>
</dbReference>
<reference evidence="1" key="1">
    <citation type="submission" date="2022-11" db="EMBL/GenBank/DDBJ databases">
        <title>Genome Sequence of Boeremia exigua.</title>
        <authorList>
            <person name="Buettner E."/>
        </authorList>
    </citation>
    <scope>NUCLEOTIDE SEQUENCE</scope>
    <source>
        <strain evidence="1">CU02</strain>
    </source>
</reference>
<sequence>MTSILNRAMRLFCRSPWPKLEFPTTGIDFISDEYLVDEETLEGFDKTSYYPVNIGEVFADRYQVVGKLGFGISSTVWLARDLPKYATLKVYTRHWNGTDELEIYKALSNGNSKHPGYKHIRTAQHNFKIARPEGEHLCLVQKPMGDSLQDLLKRTAHHRLPTDVLRMALIQILLALDYVHTDCKLVHTDLKTDNIFLEIEDEGIFEDFVKWEMTHPVARKLGEYPVYGSCSFRRPKSVGALMLGDFGAAARGNVLQSHRIQPNQFQCPEVLFNRLWSYAADIWNLGTLIWDLYENRTLFNGKHPDGSGYHPTAHLTQIIAMLGPPPLKWLEEYPRKKHIFDPEALTLESQETNLSGDEQKEFLQFMQCMLQWRPEDRMTAKQLLGHPWLKARERWNINY</sequence>
<name>A0ACC2IGM3_9PLEO</name>
<comment type="caution">
    <text evidence="1">The sequence shown here is derived from an EMBL/GenBank/DDBJ whole genome shotgun (WGS) entry which is preliminary data.</text>
</comment>
<evidence type="ECO:0000313" key="2">
    <source>
        <dbReference type="Proteomes" id="UP001153331"/>
    </source>
</evidence>
<protein>
    <submittedName>
        <fullName evidence="1">Uncharacterized protein</fullName>
    </submittedName>
</protein>
<keyword evidence="2" id="KW-1185">Reference proteome</keyword>
<proteinExistence type="predicted"/>
<dbReference type="Proteomes" id="UP001153331">
    <property type="component" value="Unassembled WGS sequence"/>
</dbReference>
<gene>
    <name evidence="1" type="ORF">OPT61_g3782</name>
</gene>